<keyword evidence="2" id="KW-0812">Transmembrane</keyword>
<keyword evidence="2" id="KW-0472">Membrane</keyword>
<dbReference type="OrthoDB" id="9863428at2759"/>
<sequence>ELDTVMLWVAFTLAFFGFLRVSKFTYSSTKTFLAVKNVAFNPTIKNPESLHIRIKQSDPFRQGTTLAIAKSHWSVCAVIALREYLLQRNPTNTDEPLFMLQNGEPLTRTILSANLRELLNILGYIENEYAPHSFRIGAATTAAAANLPPWLIKTLGRWRSDCYELYIRTPGTIINSVPQKLASVLNP</sequence>
<dbReference type="InterPro" id="IPR052925">
    <property type="entry name" value="Phage_Integrase-like_Recomb"/>
</dbReference>
<dbReference type="EMBL" id="CACRXK020015829">
    <property type="protein sequence ID" value="CAB4028926.1"/>
    <property type="molecule type" value="Genomic_DNA"/>
</dbReference>
<organism evidence="3 4">
    <name type="scientific">Paramuricea clavata</name>
    <name type="common">Red gorgonian</name>
    <name type="synonym">Violescent sea-whip</name>
    <dbReference type="NCBI Taxonomy" id="317549"/>
    <lineage>
        <taxon>Eukaryota</taxon>
        <taxon>Metazoa</taxon>
        <taxon>Cnidaria</taxon>
        <taxon>Anthozoa</taxon>
        <taxon>Octocorallia</taxon>
        <taxon>Malacalcyonacea</taxon>
        <taxon>Plexauridae</taxon>
        <taxon>Paramuricea</taxon>
    </lineage>
</organism>
<dbReference type="PANTHER" id="PTHR34605:SF3">
    <property type="entry name" value="P CELL-TYPE AGGLUTINATION PROTEIN MAP4-LIKE-RELATED"/>
    <property type="match status" value="1"/>
</dbReference>
<reference evidence="3" key="1">
    <citation type="submission" date="2020-04" db="EMBL/GenBank/DDBJ databases">
        <authorList>
            <person name="Alioto T."/>
            <person name="Alioto T."/>
            <person name="Gomez Garrido J."/>
        </authorList>
    </citation>
    <scope>NUCLEOTIDE SEQUENCE</scope>
    <source>
        <strain evidence="3">A484AB</strain>
    </source>
</reference>
<gene>
    <name evidence="3" type="ORF">PACLA_8A051107</name>
</gene>
<dbReference type="SUPFAM" id="SSF56349">
    <property type="entry name" value="DNA breaking-rejoining enzymes"/>
    <property type="match status" value="1"/>
</dbReference>
<evidence type="ECO:0000256" key="1">
    <source>
        <dbReference type="ARBA" id="ARBA00023172"/>
    </source>
</evidence>
<dbReference type="InterPro" id="IPR013762">
    <property type="entry name" value="Integrase-like_cat_sf"/>
</dbReference>
<dbReference type="Gene3D" id="1.10.443.10">
    <property type="entry name" value="Intergrase catalytic core"/>
    <property type="match status" value="1"/>
</dbReference>
<keyword evidence="1" id="KW-0233">DNA recombination</keyword>
<name>A0A6S7JA13_PARCT</name>
<evidence type="ECO:0000256" key="2">
    <source>
        <dbReference type="SAM" id="Phobius"/>
    </source>
</evidence>
<evidence type="ECO:0000313" key="4">
    <source>
        <dbReference type="Proteomes" id="UP001152795"/>
    </source>
</evidence>
<dbReference type="AlphaFoldDB" id="A0A6S7JA13"/>
<comment type="caution">
    <text evidence="3">The sequence shown here is derived from an EMBL/GenBank/DDBJ whole genome shotgun (WGS) entry which is preliminary data.</text>
</comment>
<evidence type="ECO:0000313" key="3">
    <source>
        <dbReference type="EMBL" id="CAB4028926.1"/>
    </source>
</evidence>
<dbReference type="Proteomes" id="UP001152795">
    <property type="component" value="Unassembled WGS sequence"/>
</dbReference>
<proteinExistence type="predicted"/>
<dbReference type="InterPro" id="IPR011010">
    <property type="entry name" value="DNA_brk_join_enz"/>
</dbReference>
<keyword evidence="4" id="KW-1185">Reference proteome</keyword>
<accession>A0A6S7JA13</accession>
<feature type="non-terminal residue" evidence="3">
    <location>
        <position position="1"/>
    </location>
</feature>
<dbReference type="GO" id="GO:0006310">
    <property type="term" value="P:DNA recombination"/>
    <property type="evidence" value="ECO:0007669"/>
    <property type="project" value="UniProtKB-KW"/>
</dbReference>
<keyword evidence="2" id="KW-1133">Transmembrane helix</keyword>
<dbReference type="GO" id="GO:0015074">
    <property type="term" value="P:DNA integration"/>
    <property type="evidence" value="ECO:0007669"/>
    <property type="project" value="InterPro"/>
</dbReference>
<dbReference type="GO" id="GO:0003677">
    <property type="term" value="F:DNA binding"/>
    <property type="evidence" value="ECO:0007669"/>
    <property type="project" value="InterPro"/>
</dbReference>
<feature type="transmembrane region" description="Helical" evidence="2">
    <location>
        <begin position="6"/>
        <end position="26"/>
    </location>
</feature>
<protein>
    <submittedName>
        <fullName evidence="3">Retrovirus-related Pol poly from transposon 412</fullName>
    </submittedName>
</protein>
<dbReference type="PANTHER" id="PTHR34605">
    <property type="entry name" value="PHAGE_INTEGRASE DOMAIN-CONTAINING PROTEIN"/>
    <property type="match status" value="1"/>
</dbReference>